<dbReference type="AlphaFoldDB" id="A0AA86VCM6"/>
<proteinExistence type="predicted"/>
<evidence type="ECO:0000256" key="1">
    <source>
        <dbReference type="SAM" id="MobiDB-lite"/>
    </source>
</evidence>
<gene>
    <name evidence="2" type="ORF">AYBTSS11_LOCUS9459</name>
</gene>
<sequence length="80" mass="8627">MAGSSEVEMGMRRSEGGGGCGWDEEVRSPCVGCTERDYSDDREWEGRKRLQVVRGLGGKRILSSFGVVGEEAWESIGGGV</sequence>
<dbReference type="Gramene" id="rna-AYBTSS11_LOCUS9459">
    <property type="protein sequence ID" value="CAJ1939988.1"/>
    <property type="gene ID" value="gene-AYBTSS11_LOCUS9459"/>
</dbReference>
<dbReference type="Proteomes" id="UP001189624">
    <property type="component" value="Chromosome 3"/>
</dbReference>
<evidence type="ECO:0000313" key="2">
    <source>
        <dbReference type="EMBL" id="CAJ1939988.1"/>
    </source>
</evidence>
<protein>
    <submittedName>
        <fullName evidence="2">Uncharacterized protein</fullName>
    </submittedName>
</protein>
<dbReference type="EMBL" id="OY731400">
    <property type="protein sequence ID" value="CAJ1939988.1"/>
    <property type="molecule type" value="Genomic_DNA"/>
</dbReference>
<feature type="region of interest" description="Disordered" evidence="1">
    <location>
        <begin position="1"/>
        <end position="22"/>
    </location>
</feature>
<accession>A0AA86VCM6</accession>
<evidence type="ECO:0000313" key="3">
    <source>
        <dbReference type="Proteomes" id="UP001189624"/>
    </source>
</evidence>
<keyword evidence="3" id="KW-1185">Reference proteome</keyword>
<reference evidence="2" key="1">
    <citation type="submission" date="2023-10" db="EMBL/GenBank/DDBJ databases">
        <authorList>
            <person name="Domelevo Entfellner J.-B."/>
        </authorList>
    </citation>
    <scope>NUCLEOTIDE SEQUENCE</scope>
</reference>
<organism evidence="2 3">
    <name type="scientific">Sphenostylis stenocarpa</name>
    <dbReference type="NCBI Taxonomy" id="92480"/>
    <lineage>
        <taxon>Eukaryota</taxon>
        <taxon>Viridiplantae</taxon>
        <taxon>Streptophyta</taxon>
        <taxon>Embryophyta</taxon>
        <taxon>Tracheophyta</taxon>
        <taxon>Spermatophyta</taxon>
        <taxon>Magnoliopsida</taxon>
        <taxon>eudicotyledons</taxon>
        <taxon>Gunneridae</taxon>
        <taxon>Pentapetalae</taxon>
        <taxon>rosids</taxon>
        <taxon>fabids</taxon>
        <taxon>Fabales</taxon>
        <taxon>Fabaceae</taxon>
        <taxon>Papilionoideae</taxon>
        <taxon>50 kb inversion clade</taxon>
        <taxon>NPAAA clade</taxon>
        <taxon>indigoferoid/millettioid clade</taxon>
        <taxon>Phaseoleae</taxon>
        <taxon>Sphenostylis</taxon>
    </lineage>
</organism>
<name>A0AA86VCM6_9FABA</name>